<dbReference type="RefSeq" id="WP_167575026.1">
    <property type="nucleotide sequence ID" value="NZ_CP050321.1"/>
</dbReference>
<dbReference type="Proteomes" id="UP000503580">
    <property type="component" value="Chromosome"/>
</dbReference>
<proteinExistence type="predicted"/>
<reference evidence="2 3" key="1">
    <citation type="submission" date="2020-02" db="EMBL/GenBank/DDBJ databases">
        <title>Whole genome PO2S7.</title>
        <authorList>
            <person name="Singha K.M."/>
        </authorList>
    </citation>
    <scope>NUCLEOTIDE SEQUENCE [LARGE SCALE GENOMIC DNA]</scope>
    <source>
        <strain evidence="2 3">PO2S7</strain>
    </source>
</reference>
<organism evidence="2 3">
    <name type="scientific">Kluyvera genomosp. 3</name>
    <dbReference type="NCBI Taxonomy" id="2774055"/>
    <lineage>
        <taxon>Bacteria</taxon>
        <taxon>Pseudomonadati</taxon>
        <taxon>Pseudomonadota</taxon>
        <taxon>Gammaproteobacteria</taxon>
        <taxon>Enterobacterales</taxon>
        <taxon>Enterobacteriaceae</taxon>
        <taxon>Kluyvera</taxon>
    </lineage>
</organism>
<protein>
    <submittedName>
        <fullName evidence="2">Uncharacterized protein</fullName>
    </submittedName>
</protein>
<dbReference type="EMBL" id="CP050321">
    <property type="protein sequence ID" value="QIR25998.1"/>
    <property type="molecule type" value="Genomic_DNA"/>
</dbReference>
<sequence length="67" mass="7755">MFKFFRQSLMYVDYGEQELCGEQALLHVAEYQHYLSSSASLRPDLSQEKRADSTYSTGLYHGKAQRS</sequence>
<dbReference type="AlphaFoldDB" id="A0A6G9RGW7"/>
<feature type="region of interest" description="Disordered" evidence="1">
    <location>
        <begin position="44"/>
        <end position="67"/>
    </location>
</feature>
<name>A0A6G9RGW7_9ENTR</name>
<evidence type="ECO:0000256" key="1">
    <source>
        <dbReference type="SAM" id="MobiDB-lite"/>
    </source>
</evidence>
<evidence type="ECO:0000313" key="2">
    <source>
        <dbReference type="EMBL" id="QIR25998.1"/>
    </source>
</evidence>
<keyword evidence="3" id="KW-1185">Reference proteome</keyword>
<evidence type="ECO:0000313" key="3">
    <source>
        <dbReference type="Proteomes" id="UP000503580"/>
    </source>
</evidence>
<accession>A0A6G9RGW7</accession>
<gene>
    <name evidence="2" type="ORF">GY169_03890</name>
</gene>
<dbReference type="KEGG" id="kgn:GY169_03890"/>